<dbReference type="Proteomes" id="UP000427769">
    <property type="component" value="Chromosome"/>
</dbReference>
<evidence type="ECO:0000313" key="2">
    <source>
        <dbReference type="EMBL" id="BBO74740.1"/>
    </source>
</evidence>
<sequence length="106" mass="11633">MDGALAGGNQEKPFENVGDAPGTVLRMRLLDGDRPFLDLWRYGRLAARPRLRRQPFDTALPVGGNPALDRVFADAELRADQCGTVAFLQEELDDPEAELDGVGQRP</sequence>
<evidence type="ECO:0000313" key="1">
    <source>
        <dbReference type="EMBL" id="BBO72987.1"/>
    </source>
</evidence>
<dbReference type="AlphaFoldDB" id="A0A5K7Z944"/>
<reference evidence="1 3" key="1">
    <citation type="submission" date="2019-11" db="EMBL/GenBank/DDBJ databases">
        <title>Comparative genomics of hydrocarbon-degrading Desulfosarcina strains.</title>
        <authorList>
            <person name="Watanabe M."/>
            <person name="Kojima H."/>
            <person name="Fukui M."/>
        </authorList>
    </citation>
    <scope>NUCLEOTIDE SEQUENCE [LARGE SCALE GENOMIC DNA]</scope>
    <source>
        <strain evidence="1 3">PP31</strain>
    </source>
</reference>
<keyword evidence="3" id="KW-1185">Reference proteome</keyword>
<evidence type="ECO:0000313" key="3">
    <source>
        <dbReference type="Proteomes" id="UP000427769"/>
    </source>
</evidence>
<gene>
    <name evidence="1" type="ORF">DSCW_04040</name>
    <name evidence="2" type="ORF">DSCW_21570</name>
</gene>
<proteinExistence type="predicted"/>
<protein>
    <submittedName>
        <fullName evidence="1">Uncharacterized protein</fullName>
    </submittedName>
</protein>
<dbReference type="KEGG" id="dwd:DSCW_21570"/>
<dbReference type="EMBL" id="AP021875">
    <property type="protein sequence ID" value="BBO74740.1"/>
    <property type="molecule type" value="Genomic_DNA"/>
</dbReference>
<organism evidence="1 3">
    <name type="scientific">Desulfosarcina widdelii</name>
    <dbReference type="NCBI Taxonomy" id="947919"/>
    <lineage>
        <taxon>Bacteria</taxon>
        <taxon>Pseudomonadati</taxon>
        <taxon>Thermodesulfobacteriota</taxon>
        <taxon>Desulfobacteria</taxon>
        <taxon>Desulfobacterales</taxon>
        <taxon>Desulfosarcinaceae</taxon>
        <taxon>Desulfosarcina</taxon>
    </lineage>
</organism>
<name>A0A5K7Z944_9BACT</name>
<accession>A0A5K7Z944</accession>
<dbReference type="EMBL" id="AP021875">
    <property type="protein sequence ID" value="BBO72987.1"/>
    <property type="molecule type" value="Genomic_DNA"/>
</dbReference>
<dbReference type="KEGG" id="dwd:DSCW_04040"/>